<proteinExistence type="predicted"/>
<dbReference type="Proteomes" id="UP000507470">
    <property type="component" value="Unassembled WGS sequence"/>
</dbReference>
<sequence length="164" mass="18758">MYTLIHKLLDLKEVTIPVSSPIRINCDGDLRVNNIEVTIRRSNTTCMATFEDCTFPIQAIETIKKTCNKQVSCDVDIRNITKNYMYSCLQEFGYFNLWYTCKNIRNTTISLDALSSISCENGLRINIETIDIIRTSKKCTSREHQCSLIGDAVNVVKQQCDNEL</sequence>
<reference evidence="1 2" key="1">
    <citation type="submission" date="2020-06" db="EMBL/GenBank/DDBJ databases">
        <authorList>
            <person name="Li R."/>
            <person name="Bekaert M."/>
        </authorList>
    </citation>
    <scope>NUCLEOTIDE SEQUENCE [LARGE SCALE GENOMIC DNA]</scope>
    <source>
        <strain evidence="2">wild</strain>
    </source>
</reference>
<keyword evidence="2" id="KW-1185">Reference proteome</keyword>
<evidence type="ECO:0000313" key="2">
    <source>
        <dbReference type="Proteomes" id="UP000507470"/>
    </source>
</evidence>
<accession>A0A6J8C388</accession>
<organism evidence="1 2">
    <name type="scientific">Mytilus coruscus</name>
    <name type="common">Sea mussel</name>
    <dbReference type="NCBI Taxonomy" id="42192"/>
    <lineage>
        <taxon>Eukaryota</taxon>
        <taxon>Metazoa</taxon>
        <taxon>Spiralia</taxon>
        <taxon>Lophotrochozoa</taxon>
        <taxon>Mollusca</taxon>
        <taxon>Bivalvia</taxon>
        <taxon>Autobranchia</taxon>
        <taxon>Pteriomorphia</taxon>
        <taxon>Mytilida</taxon>
        <taxon>Mytiloidea</taxon>
        <taxon>Mytilidae</taxon>
        <taxon>Mytilinae</taxon>
        <taxon>Mytilus</taxon>
    </lineage>
</organism>
<dbReference type="AlphaFoldDB" id="A0A6J8C388"/>
<evidence type="ECO:0000313" key="1">
    <source>
        <dbReference type="EMBL" id="CAC5389530.1"/>
    </source>
</evidence>
<name>A0A6J8C388_MYTCO</name>
<dbReference type="EMBL" id="CACVKT020004349">
    <property type="protein sequence ID" value="CAC5389530.1"/>
    <property type="molecule type" value="Genomic_DNA"/>
</dbReference>
<gene>
    <name evidence="1" type="ORF">MCOR_24689</name>
</gene>
<protein>
    <submittedName>
        <fullName evidence="1">Uncharacterized protein</fullName>
    </submittedName>
</protein>